<evidence type="ECO:0000313" key="2">
    <source>
        <dbReference type="EMBL" id="KAB8301633.1"/>
    </source>
</evidence>
<feature type="transmembrane region" description="Helical" evidence="1">
    <location>
        <begin position="12"/>
        <end position="37"/>
    </location>
</feature>
<name>A0A5N6KDS5_MONLA</name>
<organism evidence="2 3">
    <name type="scientific">Monilinia laxa</name>
    <name type="common">Brown rot fungus</name>
    <name type="synonym">Sclerotinia laxa</name>
    <dbReference type="NCBI Taxonomy" id="61186"/>
    <lineage>
        <taxon>Eukaryota</taxon>
        <taxon>Fungi</taxon>
        <taxon>Dikarya</taxon>
        <taxon>Ascomycota</taxon>
        <taxon>Pezizomycotina</taxon>
        <taxon>Leotiomycetes</taxon>
        <taxon>Helotiales</taxon>
        <taxon>Sclerotiniaceae</taxon>
        <taxon>Monilinia</taxon>
    </lineage>
</organism>
<sequence length="408" mass="46092">MREIQFTCTAFATVTVTVIVTAIVIVIAVIIAIYYYYSSSSSSSSSSSFFLINPKSLNITATATAAVATATAAATAAATATATATTTTTLITTKYYYYHHYHHSYLLPTHFRAFHFLSSSSNNQEINHLFLLLLLVCYSCYNITITIITVTIILFLITLASHTINQSAINQSAPHRDNHTAKATNHPIPSTPLLPSIIYPSNNSTTSYLTKQKPFKTLQRQRDSTNAFHQRQEKKVKAFLRNSFDLIRLDLTFYTPGPSKRDNRLNDPSILNTKRLHNILPYLRNQPTLIWIFGSCSSLTSQFPLRYAFVRSYHISLPPSPSFPPFHISPSGISISIRGIQERKERKAKKRKKRKRKKRDTIVYLHPIQSTIVKGSFHPSPIRFLSILNDKRKLKIAIFDKPLPPQVE</sequence>
<evidence type="ECO:0000256" key="1">
    <source>
        <dbReference type="SAM" id="Phobius"/>
    </source>
</evidence>
<evidence type="ECO:0000313" key="3">
    <source>
        <dbReference type="Proteomes" id="UP000326757"/>
    </source>
</evidence>
<dbReference type="AlphaFoldDB" id="A0A5N6KDS5"/>
<comment type="caution">
    <text evidence="2">The sequence shown here is derived from an EMBL/GenBank/DDBJ whole genome shotgun (WGS) entry which is preliminary data.</text>
</comment>
<gene>
    <name evidence="2" type="ORF">EYC80_003471</name>
</gene>
<feature type="transmembrane region" description="Helical" evidence="1">
    <location>
        <begin position="129"/>
        <end position="157"/>
    </location>
</feature>
<keyword evidence="1" id="KW-0472">Membrane</keyword>
<keyword evidence="1" id="KW-0812">Transmembrane</keyword>
<proteinExistence type="predicted"/>
<keyword evidence="3" id="KW-1185">Reference proteome</keyword>
<reference evidence="2 3" key="1">
    <citation type="submission" date="2019-06" db="EMBL/GenBank/DDBJ databases">
        <title>Genome Sequence of the Brown Rot Fungal Pathogen Monilinia laxa.</title>
        <authorList>
            <person name="De Miccolis Angelini R.M."/>
            <person name="Landi L."/>
            <person name="Abate D."/>
            <person name="Pollastro S."/>
            <person name="Romanazzi G."/>
            <person name="Faretra F."/>
        </authorList>
    </citation>
    <scope>NUCLEOTIDE SEQUENCE [LARGE SCALE GENOMIC DNA]</scope>
    <source>
        <strain evidence="2 3">Mlax316</strain>
    </source>
</reference>
<dbReference type="Proteomes" id="UP000326757">
    <property type="component" value="Unassembled WGS sequence"/>
</dbReference>
<keyword evidence="1" id="KW-1133">Transmembrane helix</keyword>
<protein>
    <submittedName>
        <fullName evidence="2">Uncharacterized protein</fullName>
    </submittedName>
</protein>
<accession>A0A5N6KDS5</accession>
<dbReference type="EMBL" id="VIGI01000004">
    <property type="protein sequence ID" value="KAB8301633.1"/>
    <property type="molecule type" value="Genomic_DNA"/>
</dbReference>